<name>A0A2C8FCH0_9BACT</name>
<dbReference type="Pfam" id="PF22016">
    <property type="entry name" value="DUF6933"/>
    <property type="match status" value="1"/>
</dbReference>
<reference evidence="3" key="1">
    <citation type="submission" date="2017-09" db="EMBL/GenBank/DDBJ databases">
        <authorList>
            <person name="Regsiter A."/>
            <person name="William W."/>
        </authorList>
    </citation>
    <scope>NUCLEOTIDE SEQUENCE [LARGE SCALE GENOMIC DNA]</scope>
    <source>
        <strain evidence="3">500-1</strain>
    </source>
</reference>
<evidence type="ECO:0000313" key="3">
    <source>
        <dbReference type="Proteomes" id="UP000219215"/>
    </source>
</evidence>
<dbReference type="RefSeq" id="WP_097012906.1">
    <property type="nucleotide sequence ID" value="NZ_LT907975.1"/>
</dbReference>
<evidence type="ECO:0000259" key="1">
    <source>
        <dbReference type="Pfam" id="PF22016"/>
    </source>
</evidence>
<protein>
    <recommendedName>
        <fullName evidence="1">DUF6933 domain-containing protein</fullName>
    </recommendedName>
</protein>
<dbReference type="Proteomes" id="UP000219215">
    <property type="component" value="Chromosome DPRO"/>
</dbReference>
<keyword evidence="3" id="KW-1185">Reference proteome</keyword>
<dbReference type="OrthoDB" id="9801392at2"/>
<dbReference type="InterPro" id="IPR053864">
    <property type="entry name" value="DUF6933"/>
</dbReference>
<dbReference type="AlphaFoldDB" id="A0A2C8FCH0"/>
<sequence length="174" mass="19914">MPYICCTQKLAKELTSEPLADAPDVRGFLGWHGNLIHLFRRKCVLLVNDETRFTLFIPGMVKKDFANFQKVFIHHCERTLGYMNANPAQIAQAKLLLGGFSYHKTHNRSVLGTLNDLKVGIDYILKARFGRLPETEEEYRWLVTFLNETPCQGKDLKGVVFPGREMLKMIDRAG</sequence>
<proteinExistence type="predicted"/>
<feature type="domain" description="DUF6933" evidence="1">
    <location>
        <begin position="3"/>
        <end position="164"/>
    </location>
</feature>
<dbReference type="EMBL" id="LT907975">
    <property type="protein sequence ID" value="SOB60137.1"/>
    <property type="molecule type" value="Genomic_DNA"/>
</dbReference>
<accession>A0A2C8FCH0</accession>
<dbReference type="KEGG" id="pprf:DPRO_3225"/>
<organism evidence="2 3">
    <name type="scientific">Pseudodesulfovibrio profundus</name>
    <dbReference type="NCBI Taxonomy" id="57320"/>
    <lineage>
        <taxon>Bacteria</taxon>
        <taxon>Pseudomonadati</taxon>
        <taxon>Thermodesulfobacteriota</taxon>
        <taxon>Desulfovibrionia</taxon>
        <taxon>Desulfovibrionales</taxon>
        <taxon>Desulfovibrionaceae</taxon>
    </lineage>
</organism>
<gene>
    <name evidence="2" type="ORF">DPRO_3225</name>
</gene>
<evidence type="ECO:0000313" key="2">
    <source>
        <dbReference type="EMBL" id="SOB60137.1"/>
    </source>
</evidence>